<dbReference type="PIRSF" id="PIRSF016578">
    <property type="entry name" value="HsaA"/>
    <property type="match status" value="1"/>
</dbReference>
<dbReference type="InterPro" id="IPR013107">
    <property type="entry name" value="Acyl-CoA_DH_C"/>
</dbReference>
<dbReference type="Pfam" id="PF02771">
    <property type="entry name" value="Acyl-CoA_dh_N"/>
    <property type="match status" value="1"/>
</dbReference>
<dbReference type="InterPro" id="IPR009100">
    <property type="entry name" value="AcylCoA_DH/oxidase_NM_dom_sf"/>
</dbReference>
<evidence type="ECO:0000256" key="1">
    <source>
        <dbReference type="ARBA" id="ARBA00023002"/>
    </source>
</evidence>
<dbReference type="GO" id="GO:0004497">
    <property type="term" value="F:monooxygenase activity"/>
    <property type="evidence" value="ECO:0007669"/>
    <property type="project" value="UniProtKB-KW"/>
</dbReference>
<dbReference type="Pfam" id="PF08028">
    <property type="entry name" value="Acyl-CoA_dh_2"/>
    <property type="match status" value="1"/>
</dbReference>
<keyword evidence="4" id="KW-0503">Monooxygenase</keyword>
<protein>
    <submittedName>
        <fullName evidence="4">Flavin-dependent monooxygenase</fullName>
    </submittedName>
</protein>
<dbReference type="SUPFAM" id="SSF56645">
    <property type="entry name" value="Acyl-CoA dehydrogenase NM domain-like"/>
    <property type="match status" value="1"/>
</dbReference>
<dbReference type="SUPFAM" id="SSF47203">
    <property type="entry name" value="Acyl-CoA dehydrogenase C-terminal domain-like"/>
    <property type="match status" value="1"/>
</dbReference>
<proteinExistence type="predicted"/>
<reference evidence="4 5" key="1">
    <citation type="journal article" date="2019" name="Int. J. Syst. Evol. Microbiol.">
        <title>The Global Catalogue of Microorganisms (GCM) 10K type strain sequencing project: providing services to taxonomists for standard genome sequencing and annotation.</title>
        <authorList>
            <consortium name="The Broad Institute Genomics Platform"/>
            <consortium name="The Broad Institute Genome Sequencing Center for Infectious Disease"/>
            <person name="Wu L."/>
            <person name="Ma J."/>
        </authorList>
    </citation>
    <scope>NUCLEOTIDE SEQUENCE [LARGE SCALE GENOMIC DNA]</scope>
    <source>
        <strain evidence="4 5">JCM 11117</strain>
    </source>
</reference>
<evidence type="ECO:0000313" key="4">
    <source>
        <dbReference type="EMBL" id="GAA0927725.1"/>
    </source>
</evidence>
<dbReference type="Gene3D" id="1.10.540.10">
    <property type="entry name" value="Acyl-CoA dehydrogenase/oxidase, N-terminal domain"/>
    <property type="match status" value="1"/>
</dbReference>
<dbReference type="Gene3D" id="1.20.140.10">
    <property type="entry name" value="Butyryl-CoA Dehydrogenase, subunit A, domain 3"/>
    <property type="match status" value="1"/>
</dbReference>
<gene>
    <name evidence="4" type="ORF">GCM10009559_13770</name>
</gene>
<dbReference type="InterPro" id="IPR036250">
    <property type="entry name" value="AcylCo_DH-like_C"/>
</dbReference>
<dbReference type="Gene3D" id="2.40.110.10">
    <property type="entry name" value="Butyryl-CoA Dehydrogenase, subunit A, domain 2"/>
    <property type="match status" value="1"/>
</dbReference>
<dbReference type="InterPro" id="IPR013786">
    <property type="entry name" value="AcylCoA_DH/ox_N"/>
</dbReference>
<dbReference type="InterPro" id="IPR037069">
    <property type="entry name" value="AcylCoA_DH/ox_N_sf"/>
</dbReference>
<dbReference type="InterPro" id="IPR046373">
    <property type="entry name" value="Acyl-CoA_Oxase/DH_mid-dom_sf"/>
</dbReference>
<name>A0ABN1PH36_9PSEU</name>
<keyword evidence="1" id="KW-0560">Oxidoreductase</keyword>
<evidence type="ECO:0000259" key="2">
    <source>
        <dbReference type="Pfam" id="PF02771"/>
    </source>
</evidence>
<comment type="caution">
    <text evidence="4">The sequence shown here is derived from an EMBL/GenBank/DDBJ whole genome shotgun (WGS) entry which is preliminary data.</text>
</comment>
<feature type="domain" description="Acyl-CoA dehydrogenase/oxidase N-terminal" evidence="2">
    <location>
        <begin position="31"/>
        <end position="118"/>
    </location>
</feature>
<accession>A0ABN1PH36</accession>
<dbReference type="Proteomes" id="UP001499967">
    <property type="component" value="Unassembled WGS sequence"/>
</dbReference>
<dbReference type="RefSeq" id="WP_343940127.1">
    <property type="nucleotide sequence ID" value="NZ_BAAAHP010000036.1"/>
</dbReference>
<keyword evidence="5" id="KW-1185">Reference proteome</keyword>
<feature type="domain" description="Acyl-CoA dehydrogenase C-terminal" evidence="3">
    <location>
        <begin position="261"/>
        <end position="396"/>
    </location>
</feature>
<evidence type="ECO:0000313" key="5">
    <source>
        <dbReference type="Proteomes" id="UP001499967"/>
    </source>
</evidence>
<dbReference type="EMBL" id="BAAAHP010000036">
    <property type="protein sequence ID" value="GAA0927725.1"/>
    <property type="molecule type" value="Genomic_DNA"/>
</dbReference>
<sequence>MTRTHPTRRVIEPPEPDLTPEAMIARAVAMRDDLVAEAPEGEERGGYSQRLHERFTEAGFYRVLQPRRYGGYEFGLDTFFRLITELSHGDPATGWSVCLASDHIFHIASFFSEQAQEELFAPDGHFCAPHRAAPTGTAERVPGGYRVSGTWDYCSGITHATHFIATAMGPAPGTDGPPVPLACVLPRGDYAVLGDWGGGATLGLQGTGSNSVRVDDVFVPEHLAEHYDWKAFAMPPDGTPGYRLHRNPLYLGRSLTIYYGGLAAPVVGAAYAALDEYEQILRTRPTTVPPKVLRCESPDYQRWFGEAQSLADSALAVLVAAGESYMAAGREWERTGAFPVGADARARGMAQQAARLAADAVDRLFSTGGTSAAKRGSRLQRCFRDVAMYRTHIGAQADLHFAANARVHFGLPTPL</sequence>
<organism evidence="4 5">
    <name type="scientific">Pseudonocardia zijingensis</name>
    <dbReference type="NCBI Taxonomy" id="153376"/>
    <lineage>
        <taxon>Bacteria</taxon>
        <taxon>Bacillati</taxon>
        <taxon>Actinomycetota</taxon>
        <taxon>Actinomycetes</taxon>
        <taxon>Pseudonocardiales</taxon>
        <taxon>Pseudonocardiaceae</taxon>
        <taxon>Pseudonocardia</taxon>
    </lineage>
</organism>
<evidence type="ECO:0000259" key="3">
    <source>
        <dbReference type="Pfam" id="PF08028"/>
    </source>
</evidence>